<feature type="chain" id="PRO_5044231776" description="Protein LEG1 homolog" evidence="6">
    <location>
        <begin position="20"/>
        <end position="358"/>
    </location>
</feature>
<reference evidence="7" key="3">
    <citation type="submission" date="2025-08" db="UniProtKB">
        <authorList>
            <consortium name="Ensembl"/>
        </authorList>
    </citation>
    <scope>IDENTIFICATION</scope>
</reference>
<dbReference type="PANTHER" id="PTHR18820">
    <property type="entry name" value="LEG1"/>
    <property type="match status" value="1"/>
</dbReference>
<reference evidence="7" key="4">
    <citation type="submission" date="2025-09" db="UniProtKB">
        <authorList>
            <consortium name="Ensembl"/>
        </authorList>
    </citation>
    <scope>IDENTIFICATION</scope>
</reference>
<keyword evidence="3" id="KW-0964">Secreted</keyword>
<dbReference type="Proteomes" id="UP000265140">
    <property type="component" value="Chromosome 18"/>
</dbReference>
<dbReference type="GO" id="GO:0005615">
    <property type="term" value="C:extracellular space"/>
    <property type="evidence" value="ECO:0007669"/>
    <property type="project" value="TreeGrafter"/>
</dbReference>
<dbReference type="Bgee" id="ENSELUG00000000852">
    <property type="expression patterns" value="Expressed in liver and 5 other cell types or tissues"/>
</dbReference>
<comment type="subcellular location">
    <subcellularLocation>
        <location evidence="1">Secreted</location>
    </subcellularLocation>
</comment>
<evidence type="ECO:0000256" key="6">
    <source>
        <dbReference type="SAM" id="SignalP"/>
    </source>
</evidence>
<gene>
    <name evidence="7" type="primary">C6orf58</name>
</gene>
<feature type="signal peptide" evidence="6">
    <location>
        <begin position="1"/>
        <end position="19"/>
    </location>
</feature>
<evidence type="ECO:0008006" key="9">
    <source>
        <dbReference type="Google" id="ProtNLM"/>
    </source>
</evidence>
<keyword evidence="4 6" id="KW-0732">Signal</keyword>
<dbReference type="STRING" id="8010.ENSELUP00000020254"/>
<evidence type="ECO:0000313" key="8">
    <source>
        <dbReference type="Proteomes" id="UP000265140"/>
    </source>
</evidence>
<sequence length="358" mass="39754">MNCFRTLSLFHLVALAVNAAVITENGFPILWDQVSSQLSDLPQVDKVVTINPWNYLHRMSLYRILLGSTNKYMASMGSSEADSPFWGLPLQLGWKLRSGRLVDPSGATTCGQEGDPMCISAKSWWSCVNHYISVIPFLAAVGKGVIGDGLLQVQMQAPAESAEEYCTSFANCSATHPDLMTKWEEFFETLKNVSTLEISDFEKRDQILGAYWAGQQQSLSTASSSCKEKMSAYSSPEASFANSWMNSADYVAAAYFQSSMNNSVLFLSPLPSRLLKEGDSPPNIADLSAEENHALYIFDWMNRMNKILLGSLVKMWRSAMCSDKAREKGRELLKDLVLNPKFAVSTFVSILTEMTRSC</sequence>
<dbReference type="FunCoup" id="A0A3P8YUH5">
    <property type="interactions" value="1134"/>
</dbReference>
<dbReference type="Ensembl" id="ENSELUT00000030631.3">
    <property type="protein sequence ID" value="ENSELUP00000020254.2"/>
    <property type="gene ID" value="ENSELUG00000000852.3"/>
</dbReference>
<keyword evidence="5" id="KW-0325">Glycoprotein</keyword>
<dbReference type="GeneTree" id="ENSGT00390000004904"/>
<dbReference type="PANTHER" id="PTHR18820:SF1">
    <property type="entry name" value="PROTEIN LEG1 HOMOLOG"/>
    <property type="match status" value="1"/>
</dbReference>
<evidence type="ECO:0000256" key="3">
    <source>
        <dbReference type="ARBA" id="ARBA00022525"/>
    </source>
</evidence>
<organism evidence="7 8">
    <name type="scientific">Esox lucius</name>
    <name type="common">Northern pike</name>
    <dbReference type="NCBI Taxonomy" id="8010"/>
    <lineage>
        <taxon>Eukaryota</taxon>
        <taxon>Metazoa</taxon>
        <taxon>Chordata</taxon>
        <taxon>Craniata</taxon>
        <taxon>Vertebrata</taxon>
        <taxon>Euteleostomi</taxon>
        <taxon>Actinopterygii</taxon>
        <taxon>Neopterygii</taxon>
        <taxon>Teleostei</taxon>
        <taxon>Protacanthopterygii</taxon>
        <taxon>Esociformes</taxon>
        <taxon>Esocidae</taxon>
        <taxon>Esox</taxon>
    </lineage>
</organism>
<accession>A0A3P8YUH5</accession>
<dbReference type="OMA" id="PKLMDDW"/>
<dbReference type="InterPro" id="IPR008499">
    <property type="entry name" value="Leg1"/>
</dbReference>
<reference evidence="8" key="1">
    <citation type="journal article" date="2014" name="PLoS ONE">
        <title>The genome and linkage map of the northern pike (Esox lucius): conserved synteny revealed between the salmonid sister group and the Neoteleostei.</title>
        <authorList>
            <person name="Rondeau E.B."/>
            <person name="Minkley D.R."/>
            <person name="Leong J.S."/>
            <person name="Messmer A.M."/>
            <person name="Jantzen J.R."/>
            <person name="von Schalburg K.R."/>
            <person name="Lemon C."/>
            <person name="Bird N.H."/>
            <person name="Koop B.F."/>
        </authorList>
    </citation>
    <scope>NUCLEOTIDE SEQUENCE</scope>
</reference>
<dbReference type="AlphaFoldDB" id="A0A3P8YUH5"/>
<comment type="similarity">
    <text evidence="2">Belongs to the LEG1 family.</text>
</comment>
<evidence type="ECO:0000256" key="4">
    <source>
        <dbReference type="ARBA" id="ARBA00022729"/>
    </source>
</evidence>
<dbReference type="Pfam" id="PF05612">
    <property type="entry name" value="Leg1"/>
    <property type="match status" value="1"/>
</dbReference>
<evidence type="ECO:0000256" key="2">
    <source>
        <dbReference type="ARBA" id="ARBA00009122"/>
    </source>
</evidence>
<evidence type="ECO:0000313" key="7">
    <source>
        <dbReference type="Ensembl" id="ENSELUP00000020254.2"/>
    </source>
</evidence>
<dbReference type="OrthoDB" id="17046at2759"/>
<name>A0A3P8YUH5_ESOLU</name>
<evidence type="ECO:0000256" key="1">
    <source>
        <dbReference type="ARBA" id="ARBA00004613"/>
    </source>
</evidence>
<keyword evidence="8" id="KW-1185">Reference proteome</keyword>
<evidence type="ECO:0000256" key="5">
    <source>
        <dbReference type="ARBA" id="ARBA00023180"/>
    </source>
</evidence>
<proteinExistence type="inferred from homology"/>
<dbReference type="InParanoid" id="A0A3P8YUH5"/>
<reference evidence="7" key="2">
    <citation type="submission" date="2020-02" db="EMBL/GenBank/DDBJ databases">
        <title>Esox lucius (northern pike) genome, fEsoLuc1, primary haplotype.</title>
        <authorList>
            <person name="Myers G."/>
            <person name="Karagic N."/>
            <person name="Meyer A."/>
            <person name="Pippel M."/>
            <person name="Reichard M."/>
            <person name="Winkler S."/>
            <person name="Tracey A."/>
            <person name="Sims Y."/>
            <person name="Howe K."/>
            <person name="Rhie A."/>
            <person name="Formenti G."/>
            <person name="Durbin R."/>
            <person name="Fedrigo O."/>
            <person name="Jarvis E.D."/>
        </authorList>
    </citation>
    <scope>NUCLEOTIDE SEQUENCE [LARGE SCALE GENOMIC DNA]</scope>
</reference>
<protein>
    <recommendedName>
        <fullName evidence="9">Protein LEG1 homolog</fullName>
    </recommendedName>
</protein>